<dbReference type="KEGG" id="schk:GII14_15760"/>
<accession>A0A6G7LUF7</accession>
<organism evidence="2 4">
    <name type="scientific">Shewanella chilikensis</name>
    <dbReference type="NCBI Taxonomy" id="558541"/>
    <lineage>
        <taxon>Bacteria</taxon>
        <taxon>Pseudomonadati</taxon>
        <taxon>Pseudomonadota</taxon>
        <taxon>Gammaproteobacteria</taxon>
        <taxon>Alteromonadales</taxon>
        <taxon>Shewanellaceae</taxon>
        <taxon>Shewanella</taxon>
    </lineage>
</organism>
<evidence type="ECO:0000313" key="3">
    <source>
        <dbReference type="Proteomes" id="UP000247584"/>
    </source>
</evidence>
<dbReference type="GeneID" id="99801152"/>
<sequence>MSDDLYEVIYFDQHLILKKSLYEQVPHSGLNVAFSSKEGVILRPHIYFRPINMTDTFNEYKFSELIFECYEGMANVVSQLVEENDEEVHVITRYFMRHDDENGRLLGDKFIYKTEYYTFEYQIENSLVPIKSACTPLNPLGLSCEGTLECWVAEITLDKYFSLLR</sequence>
<protein>
    <submittedName>
        <fullName evidence="2">Uncharacterized protein</fullName>
    </submittedName>
</protein>
<reference evidence="2 4" key="2">
    <citation type="submission" date="2019-11" db="EMBL/GenBank/DDBJ databases">
        <title>Complete Genome Sequence of Shewanella chilikensis Strain DC57, Isolated from Corroded Seal Rings at a floating production facility in Australia.</title>
        <authorList>
            <person name="Salgar-Chaparro S.J."/>
            <person name="Castillo-Villamizar G.A."/>
            <person name="Poehlein A."/>
            <person name="Daniel R."/>
            <person name="Machuca L."/>
        </authorList>
    </citation>
    <scope>NUCLEOTIDE SEQUENCE [LARGE SCALE GENOMIC DNA]</scope>
    <source>
        <strain evidence="2 4">DC57</strain>
    </source>
</reference>
<dbReference type="EMBL" id="QJSY01000003">
    <property type="protein sequence ID" value="PYE60473.1"/>
    <property type="molecule type" value="Genomic_DNA"/>
</dbReference>
<dbReference type="EMBL" id="CP045857">
    <property type="protein sequence ID" value="QIJ05453.1"/>
    <property type="molecule type" value="Genomic_DNA"/>
</dbReference>
<evidence type="ECO:0000313" key="4">
    <source>
        <dbReference type="Proteomes" id="UP000502117"/>
    </source>
</evidence>
<keyword evidence="3" id="KW-1185">Reference proteome</keyword>
<name>A0A6G7LUF7_9GAMM</name>
<dbReference type="AlphaFoldDB" id="A0A6G7LUF7"/>
<dbReference type="RefSeq" id="WP_025887940.1">
    <property type="nucleotide sequence ID" value="NZ_BMXX01000003.1"/>
</dbReference>
<gene>
    <name evidence="1" type="ORF">C8J23_10386</name>
    <name evidence="2" type="ORF">GII14_15760</name>
</gene>
<dbReference type="Proteomes" id="UP000502117">
    <property type="component" value="Chromosome"/>
</dbReference>
<dbReference type="Proteomes" id="UP000247584">
    <property type="component" value="Unassembled WGS sequence"/>
</dbReference>
<proteinExistence type="predicted"/>
<evidence type="ECO:0000313" key="2">
    <source>
        <dbReference type="EMBL" id="QIJ05453.1"/>
    </source>
</evidence>
<reference evidence="1 3" key="1">
    <citation type="submission" date="2018-06" db="EMBL/GenBank/DDBJ databases">
        <title>Genomic Encyclopedia of Type Strains, Phase III (KMG-III): the genomes of soil and plant-associated and newly described type strains.</title>
        <authorList>
            <person name="Whitman W."/>
        </authorList>
    </citation>
    <scope>NUCLEOTIDE SEQUENCE [LARGE SCALE GENOMIC DNA]</scope>
    <source>
        <strain evidence="1 3">JC5</strain>
    </source>
</reference>
<evidence type="ECO:0000313" key="1">
    <source>
        <dbReference type="EMBL" id="PYE60473.1"/>
    </source>
</evidence>